<keyword evidence="5" id="KW-1185">Reference proteome</keyword>
<dbReference type="OrthoDB" id="10530114at2759"/>
<dbReference type="InterPro" id="IPR008555">
    <property type="entry name" value="SIKE"/>
</dbReference>
<comment type="caution">
    <text evidence="4">The sequence shown here is derived from an EMBL/GenBank/DDBJ whole genome shotgun (WGS) entry which is preliminary data.</text>
</comment>
<keyword evidence="2" id="KW-0175">Coiled coil</keyword>
<dbReference type="EMBL" id="BDGG01000010">
    <property type="protein sequence ID" value="GAV04118.1"/>
    <property type="molecule type" value="Genomic_DNA"/>
</dbReference>
<reference evidence="4 5" key="1">
    <citation type="journal article" date="2016" name="Nat. Commun.">
        <title>Extremotolerant tardigrade genome and improved radiotolerance of human cultured cells by tardigrade-unique protein.</title>
        <authorList>
            <person name="Hashimoto T."/>
            <person name="Horikawa D.D."/>
            <person name="Saito Y."/>
            <person name="Kuwahara H."/>
            <person name="Kozuka-Hata H."/>
            <person name="Shin-I T."/>
            <person name="Minakuchi Y."/>
            <person name="Ohishi K."/>
            <person name="Motoyama A."/>
            <person name="Aizu T."/>
            <person name="Enomoto A."/>
            <person name="Kondo K."/>
            <person name="Tanaka S."/>
            <person name="Hara Y."/>
            <person name="Koshikawa S."/>
            <person name="Sagara H."/>
            <person name="Miura T."/>
            <person name="Yokobori S."/>
            <person name="Miyagawa K."/>
            <person name="Suzuki Y."/>
            <person name="Kubo T."/>
            <person name="Oyama M."/>
            <person name="Kohara Y."/>
            <person name="Fujiyama A."/>
            <person name="Arakawa K."/>
            <person name="Katayama T."/>
            <person name="Toyoda A."/>
            <person name="Kunieda T."/>
        </authorList>
    </citation>
    <scope>NUCLEOTIDE SEQUENCE [LARGE SCALE GENOMIC DNA]</scope>
    <source>
        <strain evidence="4 5">YOKOZUNA-1</strain>
    </source>
</reference>
<organism evidence="4 5">
    <name type="scientific">Ramazzottius varieornatus</name>
    <name type="common">Water bear</name>
    <name type="synonym">Tardigrade</name>
    <dbReference type="NCBI Taxonomy" id="947166"/>
    <lineage>
        <taxon>Eukaryota</taxon>
        <taxon>Metazoa</taxon>
        <taxon>Ecdysozoa</taxon>
        <taxon>Tardigrada</taxon>
        <taxon>Eutardigrada</taxon>
        <taxon>Parachela</taxon>
        <taxon>Hypsibioidea</taxon>
        <taxon>Ramazzottiidae</taxon>
        <taxon>Ramazzottius</taxon>
    </lineage>
</organism>
<evidence type="ECO:0000256" key="3">
    <source>
        <dbReference type="SAM" id="MobiDB-lite"/>
    </source>
</evidence>
<dbReference type="PANTHER" id="PTHR12186:SF2">
    <property type="entry name" value="FGFR1 ONCOGENE PARTNER 2 HOMOLOG"/>
    <property type="match status" value="1"/>
</dbReference>
<proteinExistence type="inferred from homology"/>
<protein>
    <submittedName>
        <fullName evidence="4">Uncharacterized protein</fullName>
    </submittedName>
</protein>
<evidence type="ECO:0000313" key="4">
    <source>
        <dbReference type="EMBL" id="GAV04118.1"/>
    </source>
</evidence>
<evidence type="ECO:0000256" key="1">
    <source>
        <dbReference type="ARBA" id="ARBA00005537"/>
    </source>
</evidence>
<dbReference type="PANTHER" id="PTHR12186">
    <property type="entry name" value="SIKE FAMILY MEMBER"/>
    <property type="match status" value="1"/>
</dbReference>
<sequence>MALTVSDVLKGAKQMTSSMRQRDTGLESSRRAARSALARMEAGLECNDGSEKMTGSELDNALSHPLPDLILGVPHYRALVEDNQRLYNVVTEQQLTLDLIMQKYRQAVASTTTISDGLIEAKENLDHHEAQLGRIIHDKGITLAVIHQSVWDDNEADAGIVERAAHLVLENATLRELTNISLKMNGRAALSLAAEEKGVQTEKENQEKSSSNDSGNSQKLTAIPPTVPAFAGYASDFHTSNLLASEVKAPSTFTPSRISNMEIR</sequence>
<accession>A0A1D1VWE4</accession>
<feature type="compositionally biased region" description="Basic and acidic residues" evidence="3">
    <location>
        <begin position="195"/>
        <end position="207"/>
    </location>
</feature>
<dbReference type="AlphaFoldDB" id="A0A1D1VWE4"/>
<gene>
    <name evidence="4" type="primary">RvY_14445-1</name>
    <name evidence="4" type="synonym">RvY_14445.1</name>
    <name evidence="4" type="ORF">RvY_14445</name>
</gene>
<feature type="region of interest" description="Disordered" evidence="3">
    <location>
        <begin position="195"/>
        <end position="222"/>
    </location>
</feature>
<dbReference type="Proteomes" id="UP000186922">
    <property type="component" value="Unassembled WGS sequence"/>
</dbReference>
<name>A0A1D1VWE4_RAMVA</name>
<dbReference type="Pfam" id="PF05769">
    <property type="entry name" value="SIKE"/>
    <property type="match status" value="1"/>
</dbReference>
<evidence type="ECO:0000313" key="5">
    <source>
        <dbReference type="Proteomes" id="UP000186922"/>
    </source>
</evidence>
<feature type="compositionally biased region" description="Polar residues" evidence="3">
    <location>
        <begin position="208"/>
        <end position="220"/>
    </location>
</feature>
<evidence type="ECO:0000256" key="2">
    <source>
        <dbReference type="ARBA" id="ARBA00023054"/>
    </source>
</evidence>
<comment type="similarity">
    <text evidence="1">Belongs to the SIKE family.</text>
</comment>